<dbReference type="Proteomes" id="UP000437824">
    <property type="component" value="Unassembled WGS sequence"/>
</dbReference>
<reference evidence="1 2" key="1">
    <citation type="submission" date="2019-11" db="EMBL/GenBank/DDBJ databases">
        <title>Draft genome sequence of Blautia luti DSM 14534T, isolated from human stool.</title>
        <authorList>
            <person name="Ortiz R."/>
            <person name="Melis-Arcos F."/>
            <person name="Covarrubias P."/>
            <person name="Cardenas J.P."/>
            <person name="Perez-Donoso J."/>
            <person name="Almonacid D."/>
        </authorList>
    </citation>
    <scope>NUCLEOTIDE SEQUENCE [LARGE SCALE GENOMIC DNA]</scope>
    <source>
        <strain evidence="1 2">DSM 14534</strain>
    </source>
</reference>
<evidence type="ECO:0000313" key="1">
    <source>
        <dbReference type="EMBL" id="MTD59706.1"/>
    </source>
</evidence>
<name>A0A844GCJ6_9FIRM</name>
<dbReference type="InterPro" id="IPR010281">
    <property type="entry name" value="DUF885"/>
</dbReference>
<gene>
    <name evidence="1" type="ORF">GKZ57_00045</name>
</gene>
<dbReference type="RefSeq" id="WP_154779412.1">
    <property type="nucleotide sequence ID" value="NZ_WMBC01000001.1"/>
</dbReference>
<sequence>MKILKKIIALCLVFCLGLGLGCLSEYPFTENSRFEAFTEKLFRSEVSGNALSLHYTLADPASRGISTQNISLGTVNTDFEETAALCAEYEKKLKGFAYSKLSRDNQLTLDMLLLYFHTRSTLGENYLLDEPLGASLGIQAQLPVLLAEYAFYTEKDISDYLKLLGTIKPYFQSILEFEKKKSQAGLFMSDTSLDRILTQCQAFIQDPDANYIDEIFAQKLQTLGSLKDEDQTILCTWHHKLILEQVIPAYQNLMAGLEKLRGTGQTSRGLAYFPGGREYYLYLLRTQTGSYVPVKQIEQRLSTQLMNDYEQIRSLIRTDSSLISSLSRYTGTITLTPAQMLEKLPALMAEDFPALNNVSYEIRYVHPSMKKFLSPAFYLTPPIDTQTPNVIYINQSDRTSSLELFGTLAHEGFPGHLYQTVSFARSTPSSIRYLITSPGYIEGWATYVESYAYQYAASLMPDAGSETASAAVTLAWLNRSMNLCIYSLIDLGIHYSGWDQARTAAFLKAFGITNTSTVSEIFQYIVETPGNYLKYYLGYLNFLDLKNKCSQKSSDNFDLKDFHRQILEIGPVQFPVLEKYMN</sequence>
<dbReference type="PANTHER" id="PTHR33361">
    <property type="entry name" value="GLR0591 PROTEIN"/>
    <property type="match status" value="1"/>
</dbReference>
<dbReference type="AlphaFoldDB" id="A0A844GCJ6"/>
<dbReference type="PANTHER" id="PTHR33361:SF2">
    <property type="entry name" value="DUF885 DOMAIN-CONTAINING PROTEIN"/>
    <property type="match status" value="1"/>
</dbReference>
<evidence type="ECO:0000313" key="2">
    <source>
        <dbReference type="Proteomes" id="UP000437824"/>
    </source>
</evidence>
<dbReference type="EMBL" id="WMBC01000001">
    <property type="protein sequence ID" value="MTD59706.1"/>
    <property type="molecule type" value="Genomic_DNA"/>
</dbReference>
<dbReference type="Pfam" id="PF05960">
    <property type="entry name" value="DUF885"/>
    <property type="match status" value="1"/>
</dbReference>
<protein>
    <submittedName>
        <fullName evidence="1">DUF885 family protein</fullName>
    </submittedName>
</protein>
<organism evidence="1 2">
    <name type="scientific">Blautia luti DSM 14534 = JCM 17040</name>
    <dbReference type="NCBI Taxonomy" id="649762"/>
    <lineage>
        <taxon>Bacteria</taxon>
        <taxon>Bacillati</taxon>
        <taxon>Bacillota</taxon>
        <taxon>Clostridia</taxon>
        <taxon>Lachnospirales</taxon>
        <taxon>Lachnospiraceae</taxon>
        <taxon>Blautia</taxon>
    </lineage>
</organism>
<dbReference type="PROSITE" id="PS51257">
    <property type="entry name" value="PROKAR_LIPOPROTEIN"/>
    <property type="match status" value="1"/>
</dbReference>
<proteinExistence type="predicted"/>
<accession>A0A844GCJ6</accession>
<comment type="caution">
    <text evidence="1">The sequence shown here is derived from an EMBL/GenBank/DDBJ whole genome shotgun (WGS) entry which is preliminary data.</text>
</comment>